<dbReference type="Pfam" id="PF01494">
    <property type="entry name" value="FAD_binding_3"/>
    <property type="match status" value="1"/>
</dbReference>
<dbReference type="PRINTS" id="PR00420">
    <property type="entry name" value="RNGMNOXGNASE"/>
</dbReference>
<evidence type="ECO:0000256" key="5">
    <source>
        <dbReference type="ARBA" id="ARBA00023002"/>
    </source>
</evidence>
<accession>A0A9P3GLB2</accession>
<dbReference type="PANTHER" id="PTHR43004:SF19">
    <property type="entry name" value="BINDING MONOOXYGENASE, PUTATIVE (JCVI)-RELATED"/>
    <property type="match status" value="1"/>
</dbReference>
<evidence type="ECO:0000313" key="8">
    <source>
        <dbReference type="EMBL" id="GJE97938.1"/>
    </source>
</evidence>
<dbReference type="InterPro" id="IPR002938">
    <property type="entry name" value="FAD-bd"/>
</dbReference>
<evidence type="ECO:0000259" key="6">
    <source>
        <dbReference type="Pfam" id="PF01494"/>
    </source>
</evidence>
<evidence type="ECO:0000256" key="1">
    <source>
        <dbReference type="ARBA" id="ARBA00001974"/>
    </source>
</evidence>
<evidence type="ECO:0000256" key="3">
    <source>
        <dbReference type="ARBA" id="ARBA00022630"/>
    </source>
</evidence>
<dbReference type="Gene3D" id="3.30.70.2450">
    <property type="match status" value="1"/>
</dbReference>
<dbReference type="Proteomes" id="UP000703269">
    <property type="component" value="Unassembled WGS sequence"/>
</dbReference>
<keyword evidence="9" id="KW-1185">Reference proteome</keyword>
<evidence type="ECO:0000256" key="2">
    <source>
        <dbReference type="ARBA" id="ARBA00007801"/>
    </source>
</evidence>
<dbReference type="EMBL" id="BPQB01000079">
    <property type="protein sequence ID" value="GJE97938.1"/>
    <property type="molecule type" value="Genomic_DNA"/>
</dbReference>
<dbReference type="GO" id="GO:0071949">
    <property type="term" value="F:FAD binding"/>
    <property type="evidence" value="ECO:0007669"/>
    <property type="project" value="InterPro"/>
</dbReference>
<keyword evidence="4" id="KW-0274">FAD</keyword>
<dbReference type="InterPro" id="IPR036249">
    <property type="entry name" value="Thioredoxin-like_sf"/>
</dbReference>
<dbReference type="InterPro" id="IPR050641">
    <property type="entry name" value="RIFMO-like"/>
</dbReference>
<feature type="domain" description="FAD-binding" evidence="6">
    <location>
        <begin position="5"/>
        <end position="357"/>
    </location>
</feature>
<dbReference type="Gene3D" id="3.40.30.20">
    <property type="match status" value="1"/>
</dbReference>
<comment type="similarity">
    <text evidence="2">Belongs to the PheA/TfdB FAD monooxygenase family.</text>
</comment>
<dbReference type="InterPro" id="IPR036188">
    <property type="entry name" value="FAD/NAD-bd_sf"/>
</dbReference>
<dbReference type="InterPro" id="IPR012941">
    <property type="entry name" value="Phe_hydrox_C_dim_dom"/>
</dbReference>
<evidence type="ECO:0000313" key="9">
    <source>
        <dbReference type="Proteomes" id="UP000703269"/>
    </source>
</evidence>
<dbReference type="SUPFAM" id="SSF52833">
    <property type="entry name" value="Thioredoxin-like"/>
    <property type="match status" value="1"/>
</dbReference>
<dbReference type="PANTHER" id="PTHR43004">
    <property type="entry name" value="TRK SYSTEM POTASSIUM UPTAKE PROTEIN"/>
    <property type="match status" value="1"/>
</dbReference>
<keyword evidence="5" id="KW-0560">Oxidoreductase</keyword>
<dbReference type="Pfam" id="PF07976">
    <property type="entry name" value="Phe_hydrox_dim"/>
    <property type="match status" value="1"/>
</dbReference>
<dbReference type="OrthoDB" id="2690153at2759"/>
<keyword evidence="3" id="KW-0285">Flavoprotein</keyword>
<feature type="domain" description="Phenol hydroxylase-like C-terminal dimerisation" evidence="7">
    <location>
        <begin position="512"/>
        <end position="562"/>
    </location>
</feature>
<dbReference type="AlphaFoldDB" id="A0A9P3GLB2"/>
<dbReference type="GO" id="GO:0016709">
    <property type="term" value="F:oxidoreductase activity, acting on paired donors, with incorporation or reduction of molecular oxygen, NAD(P)H as one donor, and incorporation of one atom of oxygen"/>
    <property type="evidence" value="ECO:0007669"/>
    <property type="project" value="UniProtKB-ARBA"/>
</dbReference>
<name>A0A9P3GLB2_9APHY</name>
<protein>
    <submittedName>
        <fullName evidence="8">FAD-dependent oxidoreductase</fullName>
    </submittedName>
</protein>
<organism evidence="8 9">
    <name type="scientific">Phanerochaete sordida</name>
    <dbReference type="NCBI Taxonomy" id="48140"/>
    <lineage>
        <taxon>Eukaryota</taxon>
        <taxon>Fungi</taxon>
        <taxon>Dikarya</taxon>
        <taxon>Basidiomycota</taxon>
        <taxon>Agaricomycotina</taxon>
        <taxon>Agaricomycetes</taxon>
        <taxon>Polyporales</taxon>
        <taxon>Phanerochaetaceae</taxon>
        <taxon>Phanerochaete</taxon>
    </lineage>
</organism>
<evidence type="ECO:0000256" key="4">
    <source>
        <dbReference type="ARBA" id="ARBA00022827"/>
    </source>
</evidence>
<dbReference type="Gene3D" id="3.50.50.60">
    <property type="entry name" value="FAD/NAD(P)-binding domain"/>
    <property type="match status" value="1"/>
</dbReference>
<comment type="cofactor">
    <cofactor evidence="1">
        <name>FAD</name>
        <dbReference type="ChEBI" id="CHEBI:57692"/>
    </cofactor>
</comment>
<evidence type="ECO:0000259" key="7">
    <source>
        <dbReference type="Pfam" id="PF07976"/>
    </source>
</evidence>
<dbReference type="InterPro" id="IPR038220">
    <property type="entry name" value="PHOX_C_sf"/>
</dbReference>
<sequence>MSANLPVLVVGAGPTGLTAALYLAQSGVAVRVIEKEDAFQVGSRGFGIQPRTYESFQILGILDDVKKHDTPIPTLRAYKPGTTEVAKEWNLYPPRQSWPDRPFANGRCLQQSTLVRILAAHLERYGVKVELSTGLLDLEQNGDRVVATTAKFHNNLPTADSEAIECAYLIGADGARGVTRKLLKLSFAGETKDADGQVWGDVEIDGLDNKWWHAYGAPGKWTMLIRPMEIGQGNKFHVGITGQSFDPTELSNPAAAEAFIREHTSWPNLTFGPWQWLSYHKPNMRMVETYNIGRVFVIGDASHVHSNTGGQGLNTSLMDAANLAWKLALVMKDFAAPSLLDSVDRERLPVVSQMLAATAQLYTHAVSRLKPKDSVDATDVDDDKKTGWLRWRNDALELFGVNYRYSDLVLDERAGPLLDTEDALAHAFAGYEGARTLRAGDRAPGASGLVLDGKEVTLFELLNTHQHTVFIFTPGGQAEYAKEIVQAAQRYPPGVLQTYVVTRESEALWGGTAVLADRDGFAHASYLVESEKPVTVVVRPDLFVGAVVDNVQGLQEYFGKILKV</sequence>
<proteinExistence type="inferred from homology"/>
<comment type="caution">
    <text evidence="8">The sequence shown here is derived from an EMBL/GenBank/DDBJ whole genome shotgun (WGS) entry which is preliminary data.</text>
</comment>
<gene>
    <name evidence="8" type="ORF">PsYK624_141600</name>
</gene>
<dbReference type="SUPFAM" id="SSF51905">
    <property type="entry name" value="FAD/NAD(P)-binding domain"/>
    <property type="match status" value="1"/>
</dbReference>
<reference evidence="8 9" key="1">
    <citation type="submission" date="2021-08" db="EMBL/GenBank/DDBJ databases">
        <title>Draft Genome Sequence of Phanerochaete sordida strain YK-624.</title>
        <authorList>
            <person name="Mori T."/>
            <person name="Dohra H."/>
            <person name="Suzuki T."/>
            <person name="Kawagishi H."/>
            <person name="Hirai H."/>
        </authorList>
    </citation>
    <scope>NUCLEOTIDE SEQUENCE [LARGE SCALE GENOMIC DNA]</scope>
    <source>
        <strain evidence="8 9">YK-624</strain>
    </source>
</reference>